<evidence type="ECO:0000256" key="2">
    <source>
        <dbReference type="ARBA" id="ARBA00022980"/>
    </source>
</evidence>
<dbReference type="AlphaFoldDB" id="A0A5A7P3L8"/>
<accession>A0A5A7P3L8</accession>
<comment type="similarity">
    <text evidence="1">Belongs to the universal ribosomal protein uL13 family.</text>
</comment>
<organism evidence="5 6">
    <name type="scientific">Striga asiatica</name>
    <name type="common">Asiatic witchweed</name>
    <name type="synonym">Buchnera asiatica</name>
    <dbReference type="NCBI Taxonomy" id="4170"/>
    <lineage>
        <taxon>Eukaryota</taxon>
        <taxon>Viridiplantae</taxon>
        <taxon>Streptophyta</taxon>
        <taxon>Embryophyta</taxon>
        <taxon>Tracheophyta</taxon>
        <taxon>Spermatophyta</taxon>
        <taxon>Magnoliopsida</taxon>
        <taxon>eudicotyledons</taxon>
        <taxon>Gunneridae</taxon>
        <taxon>Pentapetalae</taxon>
        <taxon>asterids</taxon>
        <taxon>lamiids</taxon>
        <taxon>Lamiales</taxon>
        <taxon>Orobanchaceae</taxon>
        <taxon>Buchnereae</taxon>
        <taxon>Striga</taxon>
    </lineage>
</organism>
<evidence type="ECO:0000256" key="1">
    <source>
        <dbReference type="ARBA" id="ARBA00006227"/>
    </source>
</evidence>
<dbReference type="GO" id="GO:0003735">
    <property type="term" value="F:structural constituent of ribosome"/>
    <property type="evidence" value="ECO:0007669"/>
    <property type="project" value="InterPro"/>
</dbReference>
<feature type="region of interest" description="Disordered" evidence="4">
    <location>
        <begin position="38"/>
        <end position="57"/>
    </location>
</feature>
<dbReference type="Proteomes" id="UP000325081">
    <property type="component" value="Unassembled WGS sequence"/>
</dbReference>
<dbReference type="GO" id="GO:0017148">
    <property type="term" value="P:negative regulation of translation"/>
    <property type="evidence" value="ECO:0007669"/>
    <property type="project" value="TreeGrafter"/>
</dbReference>
<evidence type="ECO:0000256" key="3">
    <source>
        <dbReference type="ARBA" id="ARBA00023274"/>
    </source>
</evidence>
<dbReference type="PANTHER" id="PTHR11545:SF39">
    <property type="entry name" value="LARGE RIBOSOMAL SUBUNIT PROTEIN UL13X-RELATED"/>
    <property type="match status" value="1"/>
</dbReference>
<comment type="caution">
    <text evidence="5">The sequence shown here is derived from an EMBL/GenBank/DDBJ whole genome shotgun (WGS) entry which is preliminary data.</text>
</comment>
<dbReference type="InterPro" id="IPR036899">
    <property type="entry name" value="Ribosomal_uL13_sf"/>
</dbReference>
<proteinExistence type="inferred from homology"/>
<sequence length="167" mass="18634">MSGPVILCSYSCVGIWYYRTTKQAGNSCNLQDASRKVKEQASNQATPHGPTNSSTYCPNPPPGSFLGLSSSGPNFNGLPRYIDFTSKELNLGAKLPYLKYLRFLRKRMNTKPSHGPIHFRTPSKFLWRTVLGMIPHKTKRGEAALARLEVLRIQVGQKFDGTIMKLS</sequence>
<dbReference type="SUPFAM" id="SSF52161">
    <property type="entry name" value="Ribosomal protein L13"/>
    <property type="match status" value="1"/>
</dbReference>
<evidence type="ECO:0000313" key="6">
    <source>
        <dbReference type="Proteomes" id="UP000325081"/>
    </source>
</evidence>
<dbReference type="GO" id="GO:0006412">
    <property type="term" value="P:translation"/>
    <property type="evidence" value="ECO:0007669"/>
    <property type="project" value="InterPro"/>
</dbReference>
<name>A0A5A7P3L8_STRAF</name>
<dbReference type="OrthoDB" id="1882297at2759"/>
<keyword evidence="3" id="KW-0687">Ribonucleoprotein</keyword>
<dbReference type="PANTHER" id="PTHR11545">
    <property type="entry name" value="RIBOSOMAL PROTEIN L13"/>
    <property type="match status" value="1"/>
</dbReference>
<dbReference type="InterPro" id="IPR005822">
    <property type="entry name" value="Ribosomal_uL13"/>
</dbReference>
<gene>
    <name evidence="5" type="ORF">STAS_02746</name>
</gene>
<dbReference type="EMBL" id="BKCP01001558">
    <property type="protein sequence ID" value="GER27058.1"/>
    <property type="molecule type" value="Genomic_DNA"/>
</dbReference>
<feature type="compositionally biased region" description="Polar residues" evidence="4">
    <location>
        <begin position="40"/>
        <end position="57"/>
    </location>
</feature>
<evidence type="ECO:0000313" key="5">
    <source>
        <dbReference type="EMBL" id="GER27058.1"/>
    </source>
</evidence>
<dbReference type="GO" id="GO:0003729">
    <property type="term" value="F:mRNA binding"/>
    <property type="evidence" value="ECO:0007669"/>
    <property type="project" value="TreeGrafter"/>
</dbReference>
<evidence type="ECO:0000256" key="4">
    <source>
        <dbReference type="SAM" id="MobiDB-lite"/>
    </source>
</evidence>
<dbReference type="Gene3D" id="3.90.1180.10">
    <property type="entry name" value="Ribosomal protein L13"/>
    <property type="match status" value="1"/>
</dbReference>
<feature type="non-terminal residue" evidence="5">
    <location>
        <position position="167"/>
    </location>
</feature>
<keyword evidence="6" id="KW-1185">Reference proteome</keyword>
<protein>
    <submittedName>
        <fullName evidence="5">60S ribosomal protein L13a</fullName>
    </submittedName>
</protein>
<dbReference type="GO" id="GO:0022625">
    <property type="term" value="C:cytosolic large ribosomal subunit"/>
    <property type="evidence" value="ECO:0007669"/>
    <property type="project" value="TreeGrafter"/>
</dbReference>
<keyword evidence="2 5" id="KW-0689">Ribosomal protein</keyword>
<reference evidence="6" key="1">
    <citation type="journal article" date="2019" name="Curr. Biol.">
        <title>Genome Sequence of Striga asiatica Provides Insight into the Evolution of Plant Parasitism.</title>
        <authorList>
            <person name="Yoshida S."/>
            <person name="Kim S."/>
            <person name="Wafula E.K."/>
            <person name="Tanskanen J."/>
            <person name="Kim Y.M."/>
            <person name="Honaas L."/>
            <person name="Yang Z."/>
            <person name="Spallek T."/>
            <person name="Conn C.E."/>
            <person name="Ichihashi Y."/>
            <person name="Cheong K."/>
            <person name="Cui S."/>
            <person name="Der J.P."/>
            <person name="Gundlach H."/>
            <person name="Jiao Y."/>
            <person name="Hori C."/>
            <person name="Ishida J.K."/>
            <person name="Kasahara H."/>
            <person name="Kiba T."/>
            <person name="Kim M.S."/>
            <person name="Koo N."/>
            <person name="Laohavisit A."/>
            <person name="Lee Y.H."/>
            <person name="Lumba S."/>
            <person name="McCourt P."/>
            <person name="Mortimer J.C."/>
            <person name="Mutuku J.M."/>
            <person name="Nomura T."/>
            <person name="Sasaki-Sekimoto Y."/>
            <person name="Seto Y."/>
            <person name="Wang Y."/>
            <person name="Wakatake T."/>
            <person name="Sakakibara H."/>
            <person name="Demura T."/>
            <person name="Yamaguchi S."/>
            <person name="Yoneyama K."/>
            <person name="Manabe R.I."/>
            <person name="Nelson D.C."/>
            <person name="Schulman A.H."/>
            <person name="Timko M.P."/>
            <person name="dePamphilis C.W."/>
            <person name="Choi D."/>
            <person name="Shirasu K."/>
        </authorList>
    </citation>
    <scope>NUCLEOTIDE SEQUENCE [LARGE SCALE GENOMIC DNA]</scope>
    <source>
        <strain evidence="6">cv. UVA1</strain>
    </source>
</reference>